<dbReference type="PANTHER" id="PTHR33221:SF4">
    <property type="entry name" value="HTH-TYPE TRANSCRIPTIONAL REPRESSOR NSRR"/>
    <property type="match status" value="1"/>
</dbReference>
<dbReference type="SUPFAM" id="SSF46785">
    <property type="entry name" value="Winged helix' DNA-binding domain"/>
    <property type="match status" value="1"/>
</dbReference>
<dbReference type="NCBIfam" id="TIGR00738">
    <property type="entry name" value="rrf2_super"/>
    <property type="match status" value="1"/>
</dbReference>
<sequence length="145" mass="16266">MQLKSFTDLSLRTLLYVGMQGENLSTIGEIADFFHISKEHLRKVVHRLSSLGYLHTTRGIYGGMQLAMAADQIRLGKVVALMEEDMSIIDCEGRQCTLTGRCKLKGVLMQAQQAFLQVLDQYTLADVLSDPLLQQQLRIELHAVS</sequence>
<evidence type="ECO:0000256" key="1">
    <source>
        <dbReference type="ARBA" id="ARBA00023125"/>
    </source>
</evidence>
<dbReference type="OrthoDB" id="9795923at2"/>
<dbReference type="GO" id="GO:0005829">
    <property type="term" value="C:cytosol"/>
    <property type="evidence" value="ECO:0007669"/>
    <property type="project" value="TreeGrafter"/>
</dbReference>
<evidence type="ECO:0000313" key="2">
    <source>
        <dbReference type="EMBL" id="PPC75156.1"/>
    </source>
</evidence>
<protein>
    <submittedName>
        <fullName evidence="2">Rrf2 family transcriptional regulator</fullName>
    </submittedName>
</protein>
<gene>
    <name evidence="2" type="ORF">C4K68_21175</name>
</gene>
<proteinExistence type="predicted"/>
<reference evidence="2 3" key="1">
    <citation type="submission" date="2018-02" db="EMBL/GenBank/DDBJ databases">
        <title>novel marine gammaproteobacteria from coastal saline agro ecosystem.</title>
        <authorList>
            <person name="Krishnan R."/>
            <person name="Ramesh Kumar N."/>
        </authorList>
    </citation>
    <scope>NUCLEOTIDE SEQUENCE [LARGE SCALE GENOMIC DNA]</scope>
    <source>
        <strain evidence="2 3">228</strain>
    </source>
</reference>
<dbReference type="EMBL" id="PRLP01000106">
    <property type="protein sequence ID" value="PPC75156.1"/>
    <property type="molecule type" value="Genomic_DNA"/>
</dbReference>
<accession>A0A2S5KLG3</accession>
<evidence type="ECO:0000313" key="3">
    <source>
        <dbReference type="Proteomes" id="UP000238196"/>
    </source>
</evidence>
<dbReference type="PANTHER" id="PTHR33221">
    <property type="entry name" value="WINGED HELIX-TURN-HELIX TRANSCRIPTIONAL REGULATOR, RRF2 FAMILY"/>
    <property type="match status" value="1"/>
</dbReference>
<name>A0A2S5KLG3_9PROT</name>
<dbReference type="Proteomes" id="UP000238196">
    <property type="component" value="Unassembled WGS sequence"/>
</dbReference>
<dbReference type="InterPro" id="IPR036388">
    <property type="entry name" value="WH-like_DNA-bd_sf"/>
</dbReference>
<organism evidence="2 3">
    <name type="scientific">Proteobacteria bacterium 228</name>
    <dbReference type="NCBI Taxonomy" id="2083153"/>
    <lineage>
        <taxon>Bacteria</taxon>
        <taxon>Pseudomonadati</taxon>
        <taxon>Pseudomonadota</taxon>
    </lineage>
</organism>
<dbReference type="AlphaFoldDB" id="A0A2S5KLG3"/>
<dbReference type="PROSITE" id="PS51197">
    <property type="entry name" value="HTH_RRF2_2"/>
    <property type="match status" value="1"/>
</dbReference>
<dbReference type="InterPro" id="IPR000944">
    <property type="entry name" value="Tscrpt_reg_Rrf2"/>
</dbReference>
<keyword evidence="1" id="KW-0238">DNA-binding</keyword>
<dbReference type="GO" id="GO:0003677">
    <property type="term" value="F:DNA binding"/>
    <property type="evidence" value="ECO:0007669"/>
    <property type="project" value="UniProtKB-KW"/>
</dbReference>
<dbReference type="InterPro" id="IPR036390">
    <property type="entry name" value="WH_DNA-bd_sf"/>
</dbReference>
<dbReference type="Gene3D" id="1.10.10.10">
    <property type="entry name" value="Winged helix-like DNA-binding domain superfamily/Winged helix DNA-binding domain"/>
    <property type="match status" value="1"/>
</dbReference>
<comment type="caution">
    <text evidence="2">The sequence shown here is derived from an EMBL/GenBank/DDBJ whole genome shotgun (WGS) entry which is preliminary data.</text>
</comment>
<dbReference type="Pfam" id="PF02082">
    <property type="entry name" value="Rrf2"/>
    <property type="match status" value="1"/>
</dbReference>
<dbReference type="GO" id="GO:0003700">
    <property type="term" value="F:DNA-binding transcription factor activity"/>
    <property type="evidence" value="ECO:0007669"/>
    <property type="project" value="TreeGrafter"/>
</dbReference>